<sequence length="95" mass="11202">MYASANRDETKYSDSDRFEIERFKQAQANHFAFGHGVHHCIGSNLARREARIALEILSSRLPNLRLRPNQKFTHVPTMILRGFTRLEVEWDNRNF</sequence>
<dbReference type="PANTHER" id="PTHR46696">
    <property type="entry name" value="P450, PUTATIVE (EUROFUNG)-RELATED"/>
    <property type="match status" value="1"/>
</dbReference>
<evidence type="ECO:0008006" key="5">
    <source>
        <dbReference type="Google" id="ProtNLM"/>
    </source>
</evidence>
<dbReference type="EMBL" id="ANNX02000042">
    <property type="protein sequence ID" value="KYC38249.1"/>
    <property type="molecule type" value="Genomic_DNA"/>
</dbReference>
<comment type="similarity">
    <text evidence="1 2">Belongs to the cytochrome P450 family.</text>
</comment>
<dbReference type="GO" id="GO:0005506">
    <property type="term" value="F:iron ion binding"/>
    <property type="evidence" value="ECO:0007669"/>
    <property type="project" value="InterPro"/>
</dbReference>
<dbReference type="STRING" id="128403.WA1_38575"/>
<evidence type="ECO:0000313" key="4">
    <source>
        <dbReference type="Proteomes" id="UP000076925"/>
    </source>
</evidence>
<evidence type="ECO:0000256" key="1">
    <source>
        <dbReference type="ARBA" id="ARBA00010617"/>
    </source>
</evidence>
<dbReference type="PRINTS" id="PR00359">
    <property type="entry name" value="BP450"/>
</dbReference>
<dbReference type="GO" id="GO:0004497">
    <property type="term" value="F:monooxygenase activity"/>
    <property type="evidence" value="ECO:0007669"/>
    <property type="project" value="UniProtKB-KW"/>
</dbReference>
<keyword evidence="2" id="KW-0479">Metal-binding</keyword>
<proteinExistence type="inferred from homology"/>
<evidence type="ECO:0000313" key="3">
    <source>
        <dbReference type="EMBL" id="KYC38249.1"/>
    </source>
</evidence>
<organism evidence="3 4">
    <name type="scientific">Scytonema hofmannii PCC 7110</name>
    <dbReference type="NCBI Taxonomy" id="128403"/>
    <lineage>
        <taxon>Bacteria</taxon>
        <taxon>Bacillati</taxon>
        <taxon>Cyanobacteriota</taxon>
        <taxon>Cyanophyceae</taxon>
        <taxon>Nostocales</taxon>
        <taxon>Scytonemataceae</taxon>
        <taxon>Scytonema</taxon>
    </lineage>
</organism>
<dbReference type="Gene3D" id="1.10.630.10">
    <property type="entry name" value="Cytochrome P450"/>
    <property type="match status" value="1"/>
</dbReference>
<evidence type="ECO:0000256" key="2">
    <source>
        <dbReference type="RuleBase" id="RU000461"/>
    </source>
</evidence>
<gene>
    <name evidence="3" type="ORF">WA1_38575</name>
</gene>
<keyword evidence="2" id="KW-0560">Oxidoreductase</keyword>
<accession>A0A139X0L0</accession>
<dbReference type="RefSeq" id="WP_017749735.1">
    <property type="nucleotide sequence ID" value="NZ_KQ976354.1"/>
</dbReference>
<dbReference type="GO" id="GO:0016705">
    <property type="term" value="F:oxidoreductase activity, acting on paired donors, with incorporation or reduction of molecular oxygen"/>
    <property type="evidence" value="ECO:0007669"/>
    <property type="project" value="InterPro"/>
</dbReference>
<dbReference type="PROSITE" id="PS00086">
    <property type="entry name" value="CYTOCHROME_P450"/>
    <property type="match status" value="1"/>
</dbReference>
<keyword evidence="2" id="KW-0503">Monooxygenase</keyword>
<name>A0A139X0L0_9CYAN</name>
<dbReference type="AlphaFoldDB" id="A0A139X0L0"/>
<keyword evidence="2" id="KW-0408">Iron</keyword>
<dbReference type="SUPFAM" id="SSF48264">
    <property type="entry name" value="Cytochrome P450"/>
    <property type="match status" value="1"/>
</dbReference>
<dbReference type="GO" id="GO:0020037">
    <property type="term" value="F:heme binding"/>
    <property type="evidence" value="ECO:0007669"/>
    <property type="project" value="InterPro"/>
</dbReference>
<reference evidence="3 4" key="1">
    <citation type="journal article" date="2013" name="Genome Biol. Evol.">
        <title>Genomes of Stigonematalean cyanobacteria (subsection V) and the evolution of oxygenic photosynthesis from prokaryotes to plastids.</title>
        <authorList>
            <person name="Dagan T."/>
            <person name="Roettger M."/>
            <person name="Stucken K."/>
            <person name="Landan G."/>
            <person name="Koch R."/>
            <person name="Major P."/>
            <person name="Gould S.B."/>
            <person name="Goremykin V.V."/>
            <person name="Rippka R."/>
            <person name="Tandeau de Marsac N."/>
            <person name="Gugger M."/>
            <person name="Lockhart P.J."/>
            <person name="Allen J.F."/>
            <person name="Brune I."/>
            <person name="Maus I."/>
            <person name="Puhler A."/>
            <person name="Martin W.F."/>
        </authorList>
    </citation>
    <scope>NUCLEOTIDE SEQUENCE [LARGE SCALE GENOMIC DNA]</scope>
    <source>
        <strain evidence="3 4">PCC 7110</strain>
    </source>
</reference>
<dbReference type="InterPro" id="IPR017972">
    <property type="entry name" value="Cyt_P450_CS"/>
</dbReference>
<dbReference type="Pfam" id="PF00067">
    <property type="entry name" value="p450"/>
    <property type="match status" value="1"/>
</dbReference>
<dbReference type="InterPro" id="IPR001128">
    <property type="entry name" value="Cyt_P450"/>
</dbReference>
<comment type="caution">
    <text evidence="3">The sequence shown here is derived from an EMBL/GenBank/DDBJ whole genome shotgun (WGS) entry which is preliminary data.</text>
</comment>
<dbReference type="InterPro" id="IPR036396">
    <property type="entry name" value="Cyt_P450_sf"/>
</dbReference>
<dbReference type="Proteomes" id="UP000076925">
    <property type="component" value="Unassembled WGS sequence"/>
</dbReference>
<dbReference type="PANTHER" id="PTHR46696:SF1">
    <property type="entry name" value="CYTOCHROME P450 YJIB-RELATED"/>
    <property type="match status" value="1"/>
</dbReference>
<protein>
    <recommendedName>
        <fullName evidence="5">Cytochrome</fullName>
    </recommendedName>
</protein>
<dbReference type="InterPro" id="IPR002397">
    <property type="entry name" value="Cyt_P450_B"/>
</dbReference>
<keyword evidence="2" id="KW-0349">Heme</keyword>
<keyword evidence="4" id="KW-1185">Reference proteome</keyword>